<feature type="compositionally biased region" description="Low complexity" evidence="2">
    <location>
        <begin position="16"/>
        <end position="25"/>
    </location>
</feature>
<feature type="region of interest" description="Disordered" evidence="2">
    <location>
        <begin position="1"/>
        <end position="25"/>
    </location>
</feature>
<feature type="region of interest" description="Disordered" evidence="2">
    <location>
        <begin position="569"/>
        <end position="644"/>
    </location>
</feature>
<evidence type="ECO:0000313" key="4">
    <source>
        <dbReference type="Proteomes" id="UP001281003"/>
    </source>
</evidence>
<evidence type="ECO:0000313" key="3">
    <source>
        <dbReference type="EMBL" id="KAK3399710.1"/>
    </source>
</evidence>
<feature type="compositionally biased region" description="Low complexity" evidence="2">
    <location>
        <begin position="126"/>
        <end position="186"/>
    </location>
</feature>
<feature type="compositionally biased region" description="Low complexity" evidence="2">
    <location>
        <begin position="250"/>
        <end position="280"/>
    </location>
</feature>
<dbReference type="AlphaFoldDB" id="A0AAE0PGW0"/>
<gene>
    <name evidence="3" type="ORF">B0T20DRAFT_495820</name>
</gene>
<dbReference type="GO" id="GO:0016491">
    <property type="term" value="F:oxidoreductase activity"/>
    <property type="evidence" value="ECO:0007669"/>
    <property type="project" value="UniProtKB-KW"/>
</dbReference>
<protein>
    <submittedName>
        <fullName evidence="3">Uncharacterized protein</fullName>
    </submittedName>
</protein>
<keyword evidence="1" id="KW-0560">Oxidoreductase</keyword>
<dbReference type="PANTHER" id="PTHR47534">
    <property type="entry name" value="YALI0E05731P"/>
    <property type="match status" value="1"/>
</dbReference>
<evidence type="ECO:0000256" key="2">
    <source>
        <dbReference type="SAM" id="MobiDB-lite"/>
    </source>
</evidence>
<accession>A0AAE0PGW0</accession>
<dbReference type="InterPro" id="IPR036291">
    <property type="entry name" value="NAD(P)-bd_dom_sf"/>
</dbReference>
<proteinExistence type="predicted"/>
<organism evidence="3 4">
    <name type="scientific">Sordaria brevicollis</name>
    <dbReference type="NCBI Taxonomy" id="83679"/>
    <lineage>
        <taxon>Eukaryota</taxon>
        <taxon>Fungi</taxon>
        <taxon>Dikarya</taxon>
        <taxon>Ascomycota</taxon>
        <taxon>Pezizomycotina</taxon>
        <taxon>Sordariomycetes</taxon>
        <taxon>Sordariomycetidae</taxon>
        <taxon>Sordariales</taxon>
        <taxon>Sordariaceae</taxon>
        <taxon>Sordaria</taxon>
    </lineage>
</organism>
<keyword evidence="4" id="KW-1185">Reference proteome</keyword>
<feature type="compositionally biased region" description="Low complexity" evidence="2">
    <location>
        <begin position="81"/>
        <end position="99"/>
    </location>
</feature>
<dbReference type="Proteomes" id="UP001281003">
    <property type="component" value="Unassembled WGS sequence"/>
</dbReference>
<dbReference type="EMBL" id="JAUTDP010000004">
    <property type="protein sequence ID" value="KAK3399710.1"/>
    <property type="molecule type" value="Genomic_DNA"/>
</dbReference>
<dbReference type="InterPro" id="IPR052228">
    <property type="entry name" value="Sec_Metab_Biosynth_Oxidored"/>
</dbReference>
<reference evidence="3" key="1">
    <citation type="journal article" date="2023" name="Mol. Phylogenet. Evol.">
        <title>Genome-scale phylogeny and comparative genomics of the fungal order Sordariales.</title>
        <authorList>
            <person name="Hensen N."/>
            <person name="Bonometti L."/>
            <person name="Westerberg I."/>
            <person name="Brannstrom I.O."/>
            <person name="Guillou S."/>
            <person name="Cros-Aarteil S."/>
            <person name="Calhoun S."/>
            <person name="Haridas S."/>
            <person name="Kuo A."/>
            <person name="Mondo S."/>
            <person name="Pangilinan J."/>
            <person name="Riley R."/>
            <person name="LaButti K."/>
            <person name="Andreopoulos B."/>
            <person name="Lipzen A."/>
            <person name="Chen C."/>
            <person name="Yan M."/>
            <person name="Daum C."/>
            <person name="Ng V."/>
            <person name="Clum A."/>
            <person name="Steindorff A."/>
            <person name="Ohm R.A."/>
            <person name="Martin F."/>
            <person name="Silar P."/>
            <person name="Natvig D.O."/>
            <person name="Lalanne C."/>
            <person name="Gautier V."/>
            <person name="Ament-Velasquez S.L."/>
            <person name="Kruys A."/>
            <person name="Hutchinson M.I."/>
            <person name="Powell A.J."/>
            <person name="Barry K."/>
            <person name="Miller A.N."/>
            <person name="Grigoriev I.V."/>
            <person name="Debuchy R."/>
            <person name="Gladieux P."/>
            <person name="Hiltunen Thoren M."/>
            <person name="Johannesson H."/>
        </authorList>
    </citation>
    <scope>NUCLEOTIDE SEQUENCE</scope>
    <source>
        <strain evidence="3">FGSC 1904</strain>
    </source>
</reference>
<feature type="region of interest" description="Disordered" evidence="2">
    <location>
        <begin position="81"/>
        <end position="287"/>
    </location>
</feature>
<evidence type="ECO:0000256" key="1">
    <source>
        <dbReference type="ARBA" id="ARBA00023002"/>
    </source>
</evidence>
<feature type="compositionally biased region" description="Polar residues" evidence="2">
    <location>
        <begin position="197"/>
        <end position="212"/>
    </location>
</feature>
<name>A0AAE0PGW0_SORBR</name>
<sequence length="693" mass="72943">MSSINPTPLSAPPRPSSSRSVAPSIAPSISGSTLCDYPITTGGGGNISAFGSRNDNWPALLLGDLQFTAAETNFVDVHGSNAGATSSSTTTYSNNTNTAELRGGDRDRDHRHHYYGGDRDHFRPLTSTNTNTSIAASNGSSNYSQNSYSNNSGSSASNSIFATAGRTRSHTSSRSASTGGRSSTSTNRPYIVGGGNPSSNQHASSSVYSLSAQHPRGIPSNGIGLGIGTTTTTTNRHAPSTGAAQGLPNHSATSITTCTSTHTHSSSSSSSTTARASSGSGHKRHSSMVTLEQMQTSNAHIVSSLPPGLVAVFVGATRGIGESTLKQFVRYAVAPRVYFVGRDRKDGDRVSAELACINPEGEYHFVGADVSLLANVDEVCRGIKTKERVVNLLFLSCGTRITGKETKESLYYLSAVTFYARIRFIVNLLPELQKSTSLRRVVSVYNGTKEGPIDTSDFQCRNLSMLAARSHSSSMMTLALESLALEAPDVSFVHTFPGLVRTQLGKDTKSAGITVLRAVFKVVGPKGGRDVEETSGVSLGFGSAFTETLNTGNTEGATRPSIEIRPTASGSVLSAAPSSTTSPSSPSNSSTSTSSPSTIRDSSSSTRNSHSSHSTHSSSHTNTNTTHPTLKVARGTDGKEGSGVYSVNYDGETLSSKTVEQLRVMREEGDMVRKVWEHVEGEFRRVVGCSFVV</sequence>
<feature type="compositionally biased region" description="Low complexity" evidence="2">
    <location>
        <begin position="577"/>
        <end position="629"/>
    </location>
</feature>
<dbReference type="SUPFAM" id="SSF51735">
    <property type="entry name" value="NAD(P)-binding Rossmann-fold domains"/>
    <property type="match status" value="1"/>
</dbReference>
<comment type="caution">
    <text evidence="3">The sequence shown here is derived from an EMBL/GenBank/DDBJ whole genome shotgun (WGS) entry which is preliminary data.</text>
</comment>
<reference evidence="3" key="2">
    <citation type="submission" date="2023-07" db="EMBL/GenBank/DDBJ databases">
        <authorList>
            <consortium name="Lawrence Berkeley National Laboratory"/>
            <person name="Haridas S."/>
            <person name="Hensen N."/>
            <person name="Bonometti L."/>
            <person name="Westerberg I."/>
            <person name="Brannstrom I.O."/>
            <person name="Guillou S."/>
            <person name="Cros-Aarteil S."/>
            <person name="Calhoun S."/>
            <person name="Kuo A."/>
            <person name="Mondo S."/>
            <person name="Pangilinan J."/>
            <person name="Riley R."/>
            <person name="LaButti K."/>
            <person name="Andreopoulos B."/>
            <person name="Lipzen A."/>
            <person name="Chen C."/>
            <person name="Yanf M."/>
            <person name="Daum C."/>
            <person name="Ng V."/>
            <person name="Clum A."/>
            <person name="Steindorff A."/>
            <person name="Ohm R."/>
            <person name="Martin F."/>
            <person name="Silar P."/>
            <person name="Natvig D."/>
            <person name="Lalanne C."/>
            <person name="Gautier V."/>
            <person name="Ament-velasquez S.L."/>
            <person name="Kruys A."/>
            <person name="Hutchinson M.I."/>
            <person name="Powell A.J."/>
            <person name="Barry K."/>
            <person name="Miller A.N."/>
            <person name="Grigoriev I.V."/>
            <person name="Debuchy R."/>
            <person name="Gladieux P."/>
            <person name="Thoren M.H."/>
            <person name="Johannesson H."/>
        </authorList>
    </citation>
    <scope>NUCLEOTIDE SEQUENCE</scope>
    <source>
        <strain evidence="3">FGSC 1904</strain>
    </source>
</reference>
<dbReference type="Gene3D" id="3.40.50.720">
    <property type="entry name" value="NAD(P)-binding Rossmann-like Domain"/>
    <property type="match status" value="1"/>
</dbReference>
<dbReference type="PANTHER" id="PTHR47534:SF3">
    <property type="entry name" value="ALCOHOL DEHYDROGENASE-LIKE C-TERMINAL DOMAIN-CONTAINING PROTEIN"/>
    <property type="match status" value="1"/>
</dbReference>